<reference evidence="2" key="1">
    <citation type="submission" date="2014-09" db="EMBL/GenBank/DDBJ databases">
        <authorList>
            <person name="Gomez-Valero L."/>
        </authorList>
    </citation>
    <scope>NUCLEOTIDE SEQUENCE [LARGE SCALE GENOMIC DNA]</scope>
    <source>
        <strain evidence="2">ATCC35250</strain>
    </source>
</reference>
<dbReference type="EMBL" id="LN681225">
    <property type="protein sequence ID" value="CEK10762.1"/>
    <property type="molecule type" value="Genomic_DNA"/>
</dbReference>
<evidence type="ECO:0000313" key="1">
    <source>
        <dbReference type="EMBL" id="CEK10762.1"/>
    </source>
</evidence>
<sequence length="47" mass="5179">MDGNFIAPEPPPVYSLPLIERKMDALWASIAHGNNTLLNSLKDELGE</sequence>
<dbReference type="KEGG" id="lha:LHA_1723"/>
<name>A0A0A8UUK3_LEGHA</name>
<evidence type="ECO:0000313" key="2">
    <source>
        <dbReference type="Proteomes" id="UP000032803"/>
    </source>
</evidence>
<organism evidence="1 2">
    <name type="scientific">Legionella hackeliae</name>
    <dbReference type="NCBI Taxonomy" id="449"/>
    <lineage>
        <taxon>Bacteria</taxon>
        <taxon>Pseudomonadati</taxon>
        <taxon>Pseudomonadota</taxon>
        <taxon>Gammaproteobacteria</taxon>
        <taxon>Legionellales</taxon>
        <taxon>Legionellaceae</taxon>
        <taxon>Legionella</taxon>
    </lineage>
</organism>
<accession>A0A0A8UUK3</accession>
<dbReference type="STRING" id="449.LHA_1723"/>
<dbReference type="AlphaFoldDB" id="A0A0A8UUK3"/>
<dbReference type="Proteomes" id="UP000032803">
    <property type="component" value="Chromosome I"/>
</dbReference>
<proteinExistence type="predicted"/>
<gene>
    <name evidence="1" type="ORF">LHA_1723</name>
</gene>
<dbReference type="HOGENOM" id="CLU_3169691_0_0_6"/>
<protein>
    <submittedName>
        <fullName evidence="1">Uncharacterized protein</fullName>
    </submittedName>
</protein>
<keyword evidence="2" id="KW-1185">Reference proteome</keyword>